<evidence type="ECO:0000313" key="2">
    <source>
        <dbReference type="Proteomes" id="UP000624325"/>
    </source>
</evidence>
<organism evidence="1 2">
    <name type="scientific">Asanoa iriomotensis</name>
    <dbReference type="NCBI Taxonomy" id="234613"/>
    <lineage>
        <taxon>Bacteria</taxon>
        <taxon>Bacillati</taxon>
        <taxon>Actinomycetota</taxon>
        <taxon>Actinomycetes</taxon>
        <taxon>Micromonosporales</taxon>
        <taxon>Micromonosporaceae</taxon>
        <taxon>Asanoa</taxon>
    </lineage>
</organism>
<reference evidence="1 2" key="1">
    <citation type="submission" date="2021-01" db="EMBL/GenBank/DDBJ databases">
        <title>Whole genome shotgun sequence of Asanoa iriomotensis NBRC 100142.</title>
        <authorList>
            <person name="Komaki H."/>
            <person name="Tamura T."/>
        </authorList>
    </citation>
    <scope>NUCLEOTIDE SEQUENCE [LARGE SCALE GENOMIC DNA]</scope>
    <source>
        <strain evidence="1 2">NBRC 100142</strain>
    </source>
</reference>
<dbReference type="Proteomes" id="UP000624325">
    <property type="component" value="Unassembled WGS sequence"/>
</dbReference>
<protein>
    <submittedName>
        <fullName evidence="1">Uncharacterized protein</fullName>
    </submittedName>
</protein>
<sequence length="80" mass="8345">MIMNQAPRVNMPTNQLDLRLLSTTGCTGGSCPTIYDSGRGTIIVQGYTVPAEGSGVAVPAGEQLVEIPVDVLRNAVRAMA</sequence>
<evidence type="ECO:0000313" key="1">
    <source>
        <dbReference type="EMBL" id="GIF56471.1"/>
    </source>
</evidence>
<gene>
    <name evidence="1" type="ORF">Air01nite_25660</name>
</gene>
<dbReference type="EMBL" id="BONC01000015">
    <property type="protein sequence ID" value="GIF56471.1"/>
    <property type="molecule type" value="Genomic_DNA"/>
</dbReference>
<keyword evidence="2" id="KW-1185">Reference proteome</keyword>
<proteinExistence type="predicted"/>
<name>A0ABQ4C216_9ACTN</name>
<comment type="caution">
    <text evidence="1">The sequence shown here is derived from an EMBL/GenBank/DDBJ whole genome shotgun (WGS) entry which is preliminary data.</text>
</comment>
<accession>A0ABQ4C216</accession>